<protein>
    <recommendedName>
        <fullName evidence="10">tRNA dimethylallyltransferase</fullName>
        <ecNumber evidence="10">2.5.1.75</ecNumber>
    </recommendedName>
    <alternativeName>
        <fullName evidence="10">Dimethylallyl diphosphate:tRNA dimethylallyltransferase</fullName>
        <shortName evidence="10">DMAPP:tRNA dimethylallyltransferase</shortName>
        <shortName evidence="10">DMATase</shortName>
    </alternativeName>
    <alternativeName>
        <fullName evidence="10">Isopentenyl-diphosphate:tRNA isopentenyltransferase</fullName>
        <shortName evidence="10">IPP transferase</shortName>
        <shortName evidence="10">IPPT</shortName>
        <shortName evidence="10">IPTase</shortName>
    </alternativeName>
</protein>
<evidence type="ECO:0000256" key="6">
    <source>
        <dbReference type="ARBA" id="ARBA00022741"/>
    </source>
</evidence>
<evidence type="ECO:0000256" key="11">
    <source>
        <dbReference type="RuleBase" id="RU003783"/>
    </source>
</evidence>
<keyword evidence="15" id="KW-1185">Reference proteome</keyword>
<evidence type="ECO:0000256" key="1">
    <source>
        <dbReference type="ARBA" id="ARBA00001946"/>
    </source>
</evidence>
<keyword evidence="4 10" id="KW-0808">Transferase</keyword>
<reference evidence="14 15" key="1">
    <citation type="submission" date="2015-10" db="EMBL/GenBank/DDBJ databases">
        <title>Draft genome sequence of Novosphingobium fuchskuhlense DSM 25065 isolated from a surface water sample of the southwest basin of Lake Grosse Fuchskuhle.</title>
        <authorList>
            <person name="Ruckert C."/>
            <person name="Winkler A."/>
            <person name="Glaeser J."/>
            <person name="Grossart H.-P."/>
            <person name="Kalinowski J."/>
            <person name="Glaeser S."/>
        </authorList>
    </citation>
    <scope>NUCLEOTIDE SEQUENCE [LARGE SCALE GENOMIC DNA]</scope>
    <source>
        <strain evidence="14 15">FNE08-7</strain>
    </source>
</reference>
<organism evidence="14 15">
    <name type="scientific">Novosphingobium fuchskuhlense</name>
    <dbReference type="NCBI Taxonomy" id="1117702"/>
    <lineage>
        <taxon>Bacteria</taxon>
        <taxon>Pseudomonadati</taxon>
        <taxon>Pseudomonadota</taxon>
        <taxon>Alphaproteobacteria</taxon>
        <taxon>Sphingomonadales</taxon>
        <taxon>Sphingomonadaceae</taxon>
        <taxon>Novosphingobium</taxon>
    </lineage>
</organism>
<dbReference type="Proteomes" id="UP000058012">
    <property type="component" value="Unassembled WGS sequence"/>
</dbReference>
<dbReference type="Pfam" id="PF01715">
    <property type="entry name" value="IPPT"/>
    <property type="match status" value="1"/>
</dbReference>
<dbReference type="PANTHER" id="PTHR11088">
    <property type="entry name" value="TRNA DIMETHYLALLYLTRANSFERASE"/>
    <property type="match status" value="1"/>
</dbReference>
<comment type="function">
    <text evidence="2 10 12">Catalyzes the transfer of a dimethylallyl group onto the adenine at position 37 in tRNAs that read codons beginning with uridine, leading to the formation of N6-(dimethylallyl)adenosine (i(6)A).</text>
</comment>
<dbReference type="EC" id="2.5.1.75" evidence="10"/>
<dbReference type="GO" id="GO:0005524">
    <property type="term" value="F:ATP binding"/>
    <property type="evidence" value="ECO:0007669"/>
    <property type="project" value="UniProtKB-UniRule"/>
</dbReference>
<feature type="region of interest" description="Interaction with substrate tRNA" evidence="10">
    <location>
        <begin position="48"/>
        <end position="51"/>
    </location>
</feature>
<keyword evidence="8 10" id="KW-0460">Magnesium</keyword>
<dbReference type="SUPFAM" id="SSF52540">
    <property type="entry name" value="P-loop containing nucleoside triphosphate hydrolases"/>
    <property type="match status" value="1"/>
</dbReference>
<comment type="cofactor">
    <cofactor evidence="1 10">
        <name>Mg(2+)</name>
        <dbReference type="ChEBI" id="CHEBI:18420"/>
    </cofactor>
</comment>
<dbReference type="PANTHER" id="PTHR11088:SF60">
    <property type="entry name" value="TRNA DIMETHYLALLYLTRANSFERASE"/>
    <property type="match status" value="1"/>
</dbReference>
<dbReference type="GO" id="GO:0052381">
    <property type="term" value="F:tRNA dimethylallyltransferase activity"/>
    <property type="evidence" value="ECO:0007669"/>
    <property type="project" value="UniProtKB-UniRule"/>
</dbReference>
<dbReference type="Gene3D" id="1.10.20.140">
    <property type="match status" value="1"/>
</dbReference>
<comment type="catalytic activity">
    <reaction evidence="9 10 11">
        <text>adenosine(37) in tRNA + dimethylallyl diphosphate = N(6)-dimethylallyladenosine(37) in tRNA + diphosphate</text>
        <dbReference type="Rhea" id="RHEA:26482"/>
        <dbReference type="Rhea" id="RHEA-COMP:10162"/>
        <dbReference type="Rhea" id="RHEA-COMP:10375"/>
        <dbReference type="ChEBI" id="CHEBI:33019"/>
        <dbReference type="ChEBI" id="CHEBI:57623"/>
        <dbReference type="ChEBI" id="CHEBI:74411"/>
        <dbReference type="ChEBI" id="CHEBI:74415"/>
        <dbReference type="EC" id="2.5.1.75"/>
    </reaction>
</comment>
<evidence type="ECO:0000256" key="7">
    <source>
        <dbReference type="ARBA" id="ARBA00022840"/>
    </source>
</evidence>
<evidence type="ECO:0000256" key="4">
    <source>
        <dbReference type="ARBA" id="ARBA00022679"/>
    </source>
</evidence>
<comment type="caution">
    <text evidence="10">Lacks conserved residue(s) required for the propagation of feature annotation.</text>
</comment>
<name>A0A124JV49_9SPHN</name>
<dbReference type="InterPro" id="IPR027417">
    <property type="entry name" value="P-loop_NTPase"/>
</dbReference>
<dbReference type="OrthoDB" id="9776390at2"/>
<evidence type="ECO:0000256" key="12">
    <source>
        <dbReference type="RuleBase" id="RU003784"/>
    </source>
</evidence>
<evidence type="ECO:0000256" key="13">
    <source>
        <dbReference type="RuleBase" id="RU003785"/>
    </source>
</evidence>
<evidence type="ECO:0000256" key="8">
    <source>
        <dbReference type="ARBA" id="ARBA00022842"/>
    </source>
</evidence>
<dbReference type="GO" id="GO:0006400">
    <property type="term" value="P:tRNA modification"/>
    <property type="evidence" value="ECO:0007669"/>
    <property type="project" value="TreeGrafter"/>
</dbReference>
<dbReference type="STRING" id="1117702.AQZ52_09495"/>
<dbReference type="InterPro" id="IPR018022">
    <property type="entry name" value="IPT"/>
</dbReference>
<gene>
    <name evidence="10" type="primary">miaA</name>
    <name evidence="14" type="ORF">AQZ52_09495</name>
</gene>
<feature type="site" description="Interaction with substrate tRNA" evidence="10">
    <location>
        <position position="114"/>
    </location>
</feature>
<dbReference type="HAMAP" id="MF_00185">
    <property type="entry name" value="IPP_trans"/>
    <property type="match status" value="1"/>
</dbReference>
<dbReference type="EMBL" id="LLZS01000006">
    <property type="protein sequence ID" value="KUR71902.1"/>
    <property type="molecule type" value="Genomic_DNA"/>
</dbReference>
<comment type="subunit">
    <text evidence="10">Monomer.</text>
</comment>
<comment type="caution">
    <text evidence="14">The sequence shown here is derived from an EMBL/GenBank/DDBJ whole genome shotgun (WGS) entry which is preliminary data.</text>
</comment>
<dbReference type="RefSeq" id="WP_067909810.1">
    <property type="nucleotide sequence ID" value="NZ_KQ954244.1"/>
</dbReference>
<dbReference type="NCBIfam" id="TIGR00174">
    <property type="entry name" value="miaA"/>
    <property type="match status" value="1"/>
</dbReference>
<keyword evidence="7 10" id="KW-0067">ATP-binding</keyword>
<accession>A0A124JV49</accession>
<evidence type="ECO:0000256" key="10">
    <source>
        <dbReference type="HAMAP-Rule" id="MF_00185"/>
    </source>
</evidence>
<sequence>MSTDHSPNKAAQLPPLALIAGPTASGKSDLAVRAALATSGQAIIINADSAQVYADLAILSARPTEAEMQGVPHRLFGAWDGAQGCSAADWAAAARAEIAAAHEQGALPILVGGTGLYIRTLLDGIAPVPAIDPEVRAEVRALPVAEAYAALSREDPERAAALAPADTARIARSLEVVRSTGRPLAAWQADLTGGIGHAVSLRPLILMPDRAWLYERCDRRFARMWQHGAVAEVEALLARNLDPALPVMRAIGVPELAAFLAGTMTEAEAIAAGSQATRRYAKRQYTWLRHQPPAAWPRIVLDNSSSDTLIEALLRD</sequence>
<evidence type="ECO:0000256" key="5">
    <source>
        <dbReference type="ARBA" id="ARBA00022694"/>
    </source>
</evidence>
<proteinExistence type="inferred from homology"/>
<evidence type="ECO:0000256" key="3">
    <source>
        <dbReference type="ARBA" id="ARBA00005842"/>
    </source>
</evidence>
<dbReference type="InterPro" id="IPR039657">
    <property type="entry name" value="Dimethylallyltransferase"/>
</dbReference>
<evidence type="ECO:0000256" key="9">
    <source>
        <dbReference type="ARBA" id="ARBA00049563"/>
    </source>
</evidence>
<keyword evidence="6 10" id="KW-0547">Nucleotide-binding</keyword>
<dbReference type="AlphaFoldDB" id="A0A124JV49"/>
<evidence type="ECO:0000313" key="14">
    <source>
        <dbReference type="EMBL" id="KUR71902.1"/>
    </source>
</evidence>
<evidence type="ECO:0000256" key="2">
    <source>
        <dbReference type="ARBA" id="ARBA00003213"/>
    </source>
</evidence>
<feature type="binding site" evidence="10">
    <location>
        <begin position="23"/>
        <end position="28"/>
    </location>
    <ligand>
        <name>substrate</name>
    </ligand>
</feature>
<evidence type="ECO:0000313" key="15">
    <source>
        <dbReference type="Proteomes" id="UP000058012"/>
    </source>
</evidence>
<keyword evidence="5 10" id="KW-0819">tRNA processing</keyword>
<feature type="binding site" evidence="10">
    <location>
        <begin position="21"/>
        <end position="28"/>
    </location>
    <ligand>
        <name>ATP</name>
        <dbReference type="ChEBI" id="CHEBI:30616"/>
    </ligand>
</feature>
<comment type="similarity">
    <text evidence="3 10 13">Belongs to the IPP transferase family.</text>
</comment>
<dbReference type="Gene3D" id="3.40.50.300">
    <property type="entry name" value="P-loop containing nucleotide triphosphate hydrolases"/>
    <property type="match status" value="1"/>
</dbReference>
<feature type="site" description="Interaction with substrate tRNA" evidence="10">
    <location>
        <position position="136"/>
    </location>
</feature>